<dbReference type="Gene3D" id="1.10.630.10">
    <property type="entry name" value="Cytochrome P450"/>
    <property type="match status" value="1"/>
</dbReference>
<feature type="compositionally biased region" description="Low complexity" evidence="2">
    <location>
        <begin position="52"/>
        <end position="62"/>
    </location>
</feature>
<reference evidence="3 4" key="1">
    <citation type="submission" date="2024-03" db="EMBL/GenBank/DDBJ databases">
        <title>Draft genome sequence of Pseudonocardia tropica JCM 19149.</title>
        <authorList>
            <person name="Butdee W."/>
            <person name="Duangmal K."/>
        </authorList>
    </citation>
    <scope>NUCLEOTIDE SEQUENCE [LARGE SCALE GENOMIC DNA]</scope>
    <source>
        <strain evidence="3 4">JCM 19149</strain>
    </source>
</reference>
<proteinExistence type="inferred from homology"/>
<organism evidence="3 4">
    <name type="scientific">Pseudonocardia tropica</name>
    <dbReference type="NCBI Taxonomy" id="681289"/>
    <lineage>
        <taxon>Bacteria</taxon>
        <taxon>Bacillati</taxon>
        <taxon>Actinomycetota</taxon>
        <taxon>Actinomycetes</taxon>
        <taxon>Pseudonocardiales</taxon>
        <taxon>Pseudonocardiaceae</taxon>
        <taxon>Pseudonocardia</taxon>
    </lineage>
</organism>
<evidence type="ECO:0000256" key="1">
    <source>
        <dbReference type="ARBA" id="ARBA00010617"/>
    </source>
</evidence>
<name>A0ABV1K1U7_9PSEU</name>
<dbReference type="Proteomes" id="UP001464923">
    <property type="component" value="Unassembled WGS sequence"/>
</dbReference>
<gene>
    <name evidence="3" type="ORF">WHI96_25625</name>
</gene>
<dbReference type="PANTHER" id="PTHR46696:SF1">
    <property type="entry name" value="CYTOCHROME P450 YJIB-RELATED"/>
    <property type="match status" value="1"/>
</dbReference>
<feature type="region of interest" description="Disordered" evidence="2">
    <location>
        <begin position="32"/>
        <end position="73"/>
    </location>
</feature>
<evidence type="ECO:0008006" key="5">
    <source>
        <dbReference type="Google" id="ProtNLM"/>
    </source>
</evidence>
<evidence type="ECO:0000313" key="4">
    <source>
        <dbReference type="Proteomes" id="UP001464923"/>
    </source>
</evidence>
<evidence type="ECO:0000313" key="3">
    <source>
        <dbReference type="EMBL" id="MEQ3542197.1"/>
    </source>
</evidence>
<sequence>MTHIGRRRVATEDREIGGVTVRAGEQGVVLAAEAADREPRGRTPTRSTCPAGRTGTSRSGSGVHQCPGKPLARPDLQIAHPALLRRLPGLRATVPDSEIPFRDDMAVYGVHALPVAF</sequence>
<accession>A0ABV1K1U7</accession>
<protein>
    <recommendedName>
        <fullName evidence="5">Cytochrome P450</fullName>
    </recommendedName>
</protein>
<dbReference type="SUPFAM" id="SSF48264">
    <property type="entry name" value="Cytochrome P450"/>
    <property type="match status" value="1"/>
</dbReference>
<dbReference type="EMBL" id="JBEDNP010000026">
    <property type="protein sequence ID" value="MEQ3542197.1"/>
    <property type="molecule type" value="Genomic_DNA"/>
</dbReference>
<keyword evidence="4" id="KW-1185">Reference proteome</keyword>
<comment type="similarity">
    <text evidence="1">Belongs to the cytochrome P450 family.</text>
</comment>
<dbReference type="InterPro" id="IPR036396">
    <property type="entry name" value="Cyt_P450_sf"/>
</dbReference>
<dbReference type="RefSeq" id="WP_345651644.1">
    <property type="nucleotide sequence ID" value="NZ_BAABLY010000079.1"/>
</dbReference>
<comment type="caution">
    <text evidence="3">The sequence shown here is derived from an EMBL/GenBank/DDBJ whole genome shotgun (WGS) entry which is preliminary data.</text>
</comment>
<dbReference type="PANTHER" id="PTHR46696">
    <property type="entry name" value="P450, PUTATIVE (EUROFUNG)-RELATED"/>
    <property type="match status" value="1"/>
</dbReference>
<evidence type="ECO:0000256" key="2">
    <source>
        <dbReference type="SAM" id="MobiDB-lite"/>
    </source>
</evidence>